<dbReference type="Proteomes" id="UP000287651">
    <property type="component" value="Unassembled WGS sequence"/>
</dbReference>
<gene>
    <name evidence="2" type="ORF">B296_00051845</name>
</gene>
<accession>A0A426X7T9</accession>
<dbReference type="EMBL" id="AMZH03024877">
    <property type="protein sequence ID" value="RRT35547.1"/>
    <property type="molecule type" value="Genomic_DNA"/>
</dbReference>
<comment type="caution">
    <text evidence="2">The sequence shown here is derived from an EMBL/GenBank/DDBJ whole genome shotgun (WGS) entry which is preliminary data.</text>
</comment>
<feature type="compositionally biased region" description="Low complexity" evidence="1">
    <location>
        <begin position="75"/>
        <end position="94"/>
    </location>
</feature>
<dbReference type="AlphaFoldDB" id="A0A426X7T9"/>
<reference evidence="2 3" key="1">
    <citation type="journal article" date="2014" name="Agronomy (Basel)">
        <title>A Draft Genome Sequence for Ensete ventricosum, the Drought-Tolerant Tree Against Hunger.</title>
        <authorList>
            <person name="Harrison J."/>
            <person name="Moore K.A."/>
            <person name="Paszkiewicz K."/>
            <person name="Jones T."/>
            <person name="Grant M."/>
            <person name="Ambacheew D."/>
            <person name="Muzemil S."/>
            <person name="Studholme D.J."/>
        </authorList>
    </citation>
    <scope>NUCLEOTIDE SEQUENCE [LARGE SCALE GENOMIC DNA]</scope>
</reference>
<evidence type="ECO:0000313" key="2">
    <source>
        <dbReference type="EMBL" id="RRT35547.1"/>
    </source>
</evidence>
<sequence>MVVVHRGKDAVILLHFLVGSTCDSTKCAYRSAASTTLPIAQADVGSDAHRRQPHPVATARSDSSRMPAVASQRPTARSRTLATAETATTTSKGE</sequence>
<organism evidence="2 3">
    <name type="scientific">Ensete ventricosum</name>
    <name type="common">Abyssinian banana</name>
    <name type="synonym">Musa ensete</name>
    <dbReference type="NCBI Taxonomy" id="4639"/>
    <lineage>
        <taxon>Eukaryota</taxon>
        <taxon>Viridiplantae</taxon>
        <taxon>Streptophyta</taxon>
        <taxon>Embryophyta</taxon>
        <taxon>Tracheophyta</taxon>
        <taxon>Spermatophyta</taxon>
        <taxon>Magnoliopsida</taxon>
        <taxon>Liliopsida</taxon>
        <taxon>Zingiberales</taxon>
        <taxon>Musaceae</taxon>
        <taxon>Ensete</taxon>
    </lineage>
</organism>
<feature type="region of interest" description="Disordered" evidence="1">
    <location>
        <begin position="43"/>
        <end position="94"/>
    </location>
</feature>
<evidence type="ECO:0000313" key="3">
    <source>
        <dbReference type="Proteomes" id="UP000287651"/>
    </source>
</evidence>
<protein>
    <submittedName>
        <fullName evidence="2">Uncharacterized protein</fullName>
    </submittedName>
</protein>
<name>A0A426X7T9_ENSVE</name>
<proteinExistence type="predicted"/>
<evidence type="ECO:0000256" key="1">
    <source>
        <dbReference type="SAM" id="MobiDB-lite"/>
    </source>
</evidence>